<keyword evidence="1" id="KW-0812">Transmembrane</keyword>
<dbReference type="AlphaFoldDB" id="Q2IKA4"/>
<evidence type="ECO:0000313" key="3">
    <source>
        <dbReference type="Proteomes" id="UP000001935"/>
    </source>
</evidence>
<feature type="transmembrane region" description="Helical" evidence="1">
    <location>
        <begin position="97"/>
        <end position="119"/>
    </location>
</feature>
<dbReference type="STRING" id="290397.Adeh_2313"/>
<accession>Q2IKA4</accession>
<organism evidence="2 3">
    <name type="scientific">Anaeromyxobacter dehalogenans (strain 2CP-C)</name>
    <dbReference type="NCBI Taxonomy" id="290397"/>
    <lineage>
        <taxon>Bacteria</taxon>
        <taxon>Pseudomonadati</taxon>
        <taxon>Myxococcota</taxon>
        <taxon>Myxococcia</taxon>
        <taxon>Myxococcales</taxon>
        <taxon>Cystobacterineae</taxon>
        <taxon>Anaeromyxobacteraceae</taxon>
        <taxon>Anaeromyxobacter</taxon>
    </lineage>
</organism>
<dbReference type="eggNOG" id="COG2391">
    <property type="taxonomic scope" value="Bacteria"/>
</dbReference>
<feature type="transmembrane region" description="Helical" evidence="1">
    <location>
        <begin position="125"/>
        <end position="146"/>
    </location>
</feature>
<feature type="transmembrane region" description="Helical" evidence="1">
    <location>
        <begin position="303"/>
        <end position="321"/>
    </location>
</feature>
<name>Q2IKA4_ANADE</name>
<feature type="transmembrane region" description="Helical" evidence="1">
    <location>
        <begin position="68"/>
        <end position="85"/>
    </location>
</feature>
<dbReference type="Proteomes" id="UP000001935">
    <property type="component" value="Chromosome"/>
</dbReference>
<feature type="transmembrane region" description="Helical" evidence="1">
    <location>
        <begin position="269"/>
        <end position="291"/>
    </location>
</feature>
<gene>
    <name evidence="2" type="ordered locus">Adeh_2313</name>
</gene>
<keyword evidence="1" id="KW-0472">Membrane</keyword>
<dbReference type="RefSeq" id="WP_011421365.1">
    <property type="nucleotide sequence ID" value="NC_007760.1"/>
</dbReference>
<feature type="transmembrane region" description="Helical" evidence="1">
    <location>
        <begin position="158"/>
        <end position="183"/>
    </location>
</feature>
<proteinExistence type="predicted"/>
<reference evidence="2" key="1">
    <citation type="submission" date="2006-01" db="EMBL/GenBank/DDBJ databases">
        <title>Complete sequence of Anaeromyxobacter dehalogenans 2CP-C.</title>
        <authorList>
            <consortium name="US DOE Joint Genome Institute"/>
            <person name="Copeland A."/>
            <person name="Lucas S."/>
            <person name="Lapidus A."/>
            <person name="Barry K."/>
            <person name="Detter J.C."/>
            <person name="Glavina T."/>
            <person name="Hammon N."/>
            <person name="Israni S."/>
            <person name="Pitluck S."/>
            <person name="Brettin T."/>
            <person name="Bruce D."/>
            <person name="Han C."/>
            <person name="Tapia R."/>
            <person name="Gilna P."/>
            <person name="Kiss H."/>
            <person name="Schmutz J."/>
            <person name="Larimer F."/>
            <person name="Land M."/>
            <person name="Kyrpides N."/>
            <person name="Anderson I."/>
            <person name="Sanford R.A."/>
            <person name="Ritalahti K.M."/>
            <person name="Thomas H.S."/>
            <person name="Kirby J.R."/>
            <person name="Zhulin I.B."/>
            <person name="Loeffler F.E."/>
            <person name="Richardson P."/>
        </authorList>
    </citation>
    <scope>NUCLEOTIDE SEQUENCE</scope>
    <source>
        <strain evidence="2">2CP-C</strain>
    </source>
</reference>
<feature type="transmembrane region" description="Helical" evidence="1">
    <location>
        <begin position="195"/>
        <end position="214"/>
    </location>
</feature>
<evidence type="ECO:0008006" key="4">
    <source>
        <dbReference type="Google" id="ProtNLM"/>
    </source>
</evidence>
<feature type="transmembrane region" description="Helical" evidence="1">
    <location>
        <begin position="9"/>
        <end position="30"/>
    </location>
</feature>
<sequence>MQAQSPSSALWKLLLAGLFFGVVASLLVYAGNPGNMGVCVACFLRDITGAFGGSAAGMGALAYLRPELPALVLGAAGAAVASGQFRPRGGVAVLPRFVLGFVFMVAALVFLGCTVRVWLRVGGGDLNAVVGAVGLVAGIAVGAAVLRSGYALPASREVSLPAALAVPGIAIVLLAIALLTGGAPAFLTVAPAVKRAPIAISLVAGLALGVVAQRSRLCTTGGIRDVILWRRPEKLLGIAGLVAGALAANAVLGQLRFGFEGQPIAHTDALTNFASTAVAGLAAVLMGGCPLRQLVMAGEGDAGAGGALAGMVAGALFAHGARLASSPKGPASGALPLLAVLAAVTLALAWYLRRQQATSAAAAPDA</sequence>
<keyword evidence="1" id="KW-1133">Transmembrane helix</keyword>
<feature type="transmembrane region" description="Helical" evidence="1">
    <location>
        <begin position="235"/>
        <end position="257"/>
    </location>
</feature>
<dbReference type="KEGG" id="ade:Adeh_2313"/>
<protein>
    <recommendedName>
        <fullName evidence="4">Sulphur transport domain-containing protein</fullName>
    </recommendedName>
</protein>
<evidence type="ECO:0000313" key="2">
    <source>
        <dbReference type="EMBL" id="ABC82083.1"/>
    </source>
</evidence>
<evidence type="ECO:0000256" key="1">
    <source>
        <dbReference type="SAM" id="Phobius"/>
    </source>
</evidence>
<dbReference type="OrthoDB" id="3190590at2"/>
<dbReference type="NCBIfam" id="TIGR04112">
    <property type="entry name" value="seleno_YedE"/>
    <property type="match status" value="1"/>
</dbReference>
<dbReference type="InterPro" id="IPR026366">
    <property type="entry name" value="Seleno_YedE"/>
</dbReference>
<dbReference type="EMBL" id="CP000251">
    <property type="protein sequence ID" value="ABC82083.1"/>
    <property type="molecule type" value="Genomic_DNA"/>
</dbReference>
<feature type="transmembrane region" description="Helical" evidence="1">
    <location>
        <begin position="333"/>
        <end position="352"/>
    </location>
</feature>
<dbReference type="HOGENOM" id="CLU_064908_0_0_7"/>